<keyword evidence="4" id="KW-0997">Cell inner membrane</keyword>
<comment type="similarity">
    <text evidence="8">Belongs to the binding-protein-dependent transport system permease family.</text>
</comment>
<evidence type="ECO:0000256" key="2">
    <source>
        <dbReference type="ARBA" id="ARBA00022448"/>
    </source>
</evidence>
<dbReference type="Pfam" id="PF00528">
    <property type="entry name" value="BPD_transp_1"/>
    <property type="match status" value="2"/>
</dbReference>
<evidence type="ECO:0000256" key="1">
    <source>
        <dbReference type="ARBA" id="ARBA00004429"/>
    </source>
</evidence>
<feature type="domain" description="ABC transmembrane type-1" evidence="9">
    <location>
        <begin position="377"/>
        <end position="564"/>
    </location>
</feature>
<evidence type="ECO:0000256" key="8">
    <source>
        <dbReference type="RuleBase" id="RU363032"/>
    </source>
</evidence>
<keyword evidence="2 8" id="KW-0813">Transport</keyword>
<organism evidence="10 11">
    <name type="scientific">Kroppenstedtia guangzhouensis</name>
    <dbReference type="NCBI Taxonomy" id="1274356"/>
    <lineage>
        <taxon>Bacteria</taxon>
        <taxon>Bacillati</taxon>
        <taxon>Bacillota</taxon>
        <taxon>Bacilli</taxon>
        <taxon>Bacillales</taxon>
        <taxon>Thermoactinomycetaceae</taxon>
        <taxon>Kroppenstedtia</taxon>
    </lineage>
</organism>
<feature type="transmembrane region" description="Helical" evidence="8">
    <location>
        <begin position="127"/>
        <end position="153"/>
    </location>
</feature>
<dbReference type="CDD" id="cd06261">
    <property type="entry name" value="TM_PBP2"/>
    <property type="match status" value="2"/>
</dbReference>
<feature type="transmembrane region" description="Helical" evidence="8">
    <location>
        <begin position="381"/>
        <end position="403"/>
    </location>
</feature>
<feature type="transmembrane region" description="Helical" evidence="8">
    <location>
        <begin position="325"/>
        <end position="349"/>
    </location>
</feature>
<feature type="transmembrane region" description="Helical" evidence="8">
    <location>
        <begin position="410"/>
        <end position="430"/>
    </location>
</feature>
<dbReference type="InterPro" id="IPR000515">
    <property type="entry name" value="MetI-like"/>
</dbReference>
<keyword evidence="7 8" id="KW-0472">Membrane</keyword>
<sequence>MREGKVREKNKTWSGGLGILKIMILLFFMIFLILPLVSILLVSFVGEPINLPGSLVDPLIRSATLEKISEFSLVGYQNLWRDSRYLSALMNSLKLATGVSLCVTLLCLPMAYAFARTDMPFKKTFAALATVPLVMPTFISSYAFMLMFGQTGWVNHLWRALSGEGVLFEVQSMLGIILVQVFFFFPYALWPMVAAFRASDSALEEASRNLGAKGGITFLGVTLPLAGPGILSSMLLVFTISFSDFGTPIILAPKNLNLIVVEAYREIAGFFNWTGSAILTVVMVGVAALFFWLQRWVIRGKEYGTISGKPMGSGGMKGKGLNRFLSLYTLLVLLVPLLAVGSIFLSSIATTWGHDALPDGYTLKHYATIFSNSSGNILNSLILAMGALLLSVVIAVFVSWFVVRRGSVSLDWLSSIPLVVPGIALGIALIQTFNTPPLQLTGTALLLVIAYTIRRMPYMIRSTMGTMMAIRRDVEEASVSLGASPFMTMATVVGPLMLPGIIAGGILVFVTVIKETSISILMAPTDWAPMSLAVFQNLLRGEFYTASAMSIVIIVLVILLQNLAGKVTRDQLY</sequence>
<keyword evidence="11" id="KW-1185">Reference proteome</keyword>
<evidence type="ECO:0000256" key="7">
    <source>
        <dbReference type="ARBA" id="ARBA00023136"/>
    </source>
</evidence>
<keyword evidence="5 8" id="KW-0812">Transmembrane</keyword>
<keyword evidence="3" id="KW-1003">Cell membrane</keyword>
<evidence type="ECO:0000256" key="6">
    <source>
        <dbReference type="ARBA" id="ARBA00022989"/>
    </source>
</evidence>
<evidence type="ECO:0000259" key="9">
    <source>
        <dbReference type="PROSITE" id="PS50928"/>
    </source>
</evidence>
<dbReference type="EMBL" id="BMEX01000001">
    <property type="protein sequence ID" value="GGA32233.1"/>
    <property type="molecule type" value="Genomic_DNA"/>
</dbReference>
<feature type="transmembrane region" description="Helical" evidence="8">
    <location>
        <begin position="95"/>
        <end position="115"/>
    </location>
</feature>
<feature type="transmembrane region" description="Helical" evidence="8">
    <location>
        <begin position="436"/>
        <end position="453"/>
    </location>
</feature>
<comment type="subcellular location">
    <subcellularLocation>
        <location evidence="1">Cell inner membrane</location>
        <topology evidence="1">Multi-pass membrane protein</topology>
    </subcellularLocation>
    <subcellularLocation>
        <location evidence="8">Cell membrane</location>
        <topology evidence="8">Multi-pass membrane protein</topology>
    </subcellularLocation>
</comment>
<protein>
    <submittedName>
        <fullName evidence="10">ABC transporter permease</fullName>
    </submittedName>
</protein>
<comment type="caution">
    <text evidence="10">The sequence shown here is derived from an EMBL/GenBank/DDBJ whole genome shotgun (WGS) entry which is preliminary data.</text>
</comment>
<gene>
    <name evidence="10" type="ORF">GCM10007416_00990</name>
</gene>
<dbReference type="SUPFAM" id="SSF161098">
    <property type="entry name" value="MetI-like"/>
    <property type="match status" value="2"/>
</dbReference>
<proteinExistence type="inferred from homology"/>
<evidence type="ECO:0000256" key="4">
    <source>
        <dbReference type="ARBA" id="ARBA00022519"/>
    </source>
</evidence>
<evidence type="ECO:0000313" key="10">
    <source>
        <dbReference type="EMBL" id="GGA32233.1"/>
    </source>
</evidence>
<feature type="transmembrane region" description="Helical" evidence="8">
    <location>
        <begin position="496"/>
        <end position="523"/>
    </location>
</feature>
<accession>A0ABQ1FXA7</accession>
<keyword evidence="6 8" id="KW-1133">Transmembrane helix</keyword>
<feature type="transmembrane region" description="Helical" evidence="8">
    <location>
        <begin position="173"/>
        <end position="196"/>
    </location>
</feature>
<dbReference type="PANTHER" id="PTHR43357:SF4">
    <property type="entry name" value="INNER MEMBRANE ABC TRANSPORTER PERMEASE PROTEIN YDCV"/>
    <property type="match status" value="1"/>
</dbReference>
<feature type="transmembrane region" description="Helical" evidence="8">
    <location>
        <begin position="216"/>
        <end position="238"/>
    </location>
</feature>
<dbReference type="InterPro" id="IPR035906">
    <property type="entry name" value="MetI-like_sf"/>
</dbReference>
<dbReference type="RefSeq" id="WP_229735785.1">
    <property type="nucleotide sequence ID" value="NZ_BMEX01000001.1"/>
</dbReference>
<evidence type="ECO:0000313" key="11">
    <source>
        <dbReference type="Proteomes" id="UP000617979"/>
    </source>
</evidence>
<dbReference type="Gene3D" id="1.10.3720.10">
    <property type="entry name" value="MetI-like"/>
    <property type="match status" value="2"/>
</dbReference>
<name>A0ABQ1FXA7_9BACL</name>
<feature type="transmembrane region" description="Helical" evidence="8">
    <location>
        <begin position="20"/>
        <end position="45"/>
    </location>
</feature>
<evidence type="ECO:0000256" key="5">
    <source>
        <dbReference type="ARBA" id="ARBA00022692"/>
    </source>
</evidence>
<feature type="domain" description="ABC transmembrane type-1" evidence="9">
    <location>
        <begin position="89"/>
        <end position="294"/>
    </location>
</feature>
<dbReference type="PROSITE" id="PS50928">
    <property type="entry name" value="ABC_TM1"/>
    <property type="match status" value="2"/>
</dbReference>
<dbReference type="PANTHER" id="PTHR43357">
    <property type="entry name" value="INNER MEMBRANE ABC TRANSPORTER PERMEASE PROTEIN YDCV"/>
    <property type="match status" value="1"/>
</dbReference>
<dbReference type="Proteomes" id="UP000617979">
    <property type="component" value="Unassembled WGS sequence"/>
</dbReference>
<feature type="transmembrane region" description="Helical" evidence="8">
    <location>
        <begin position="543"/>
        <end position="564"/>
    </location>
</feature>
<reference evidence="11" key="1">
    <citation type="journal article" date="2019" name="Int. J. Syst. Evol. Microbiol.">
        <title>The Global Catalogue of Microorganisms (GCM) 10K type strain sequencing project: providing services to taxonomists for standard genome sequencing and annotation.</title>
        <authorList>
            <consortium name="The Broad Institute Genomics Platform"/>
            <consortium name="The Broad Institute Genome Sequencing Center for Infectious Disease"/>
            <person name="Wu L."/>
            <person name="Ma J."/>
        </authorList>
    </citation>
    <scope>NUCLEOTIDE SEQUENCE [LARGE SCALE GENOMIC DNA]</scope>
    <source>
        <strain evidence="11">CGMCC 1.12404</strain>
    </source>
</reference>
<feature type="transmembrane region" description="Helical" evidence="8">
    <location>
        <begin position="270"/>
        <end position="293"/>
    </location>
</feature>
<evidence type="ECO:0000256" key="3">
    <source>
        <dbReference type="ARBA" id="ARBA00022475"/>
    </source>
</evidence>